<evidence type="ECO:0000259" key="15">
    <source>
        <dbReference type="Pfam" id="PF02563"/>
    </source>
</evidence>
<evidence type="ECO:0000256" key="10">
    <source>
        <dbReference type="ARBA" id="ARBA00023114"/>
    </source>
</evidence>
<evidence type="ECO:0000313" key="19">
    <source>
        <dbReference type="Proteomes" id="UP000281904"/>
    </source>
</evidence>
<keyword evidence="9" id="KW-0406">Ion transport</keyword>
<sequence length="398" mass="43619">MAGLGLSTATIFYFESDDNSMAKKQWKLIPLLVSISVISGCTLVPGSHLSTSGKDVVKQQDSDFDIDKLVNIYPLTPGLVDKMRPKPVVAQPNSALERELQGYEYRIGVGDVLMVTVWDHPELTTPAGQYRSASDTGNWVNSDGTIFYPYIGKVKVAGKTISQVRSDIANRLAQYIESPQVDISIAAFRSQKVYVTGEVATSGKQAITNVPLTVMDAINAAGGLAENADWRNVVLTHNGKEKRISLQALMQRGDLSQNHLLYPGDILYVPRNDDLKVFVMGEVKRQTTLKMDRSGMTLTEALGNAEGMDQSMSDATGVFVIRPLRGTEGSKLANIYQLNASDAAAMVMGTEFHLQPYDIVYVTTAPVVRWNRVISQLVPTISGFNNLSEGSLRIRNWP</sequence>
<name>A0A3S5F2T2_SERRU</name>
<evidence type="ECO:0000256" key="14">
    <source>
        <dbReference type="ARBA" id="ARBA00023288"/>
    </source>
</evidence>
<keyword evidence="6" id="KW-0812">Transmembrane</keyword>
<keyword evidence="3" id="KW-0813">Transport</keyword>
<keyword evidence="14" id="KW-0449">Lipoprotein</keyword>
<dbReference type="Gene3D" id="1.20.5.70">
    <property type="match status" value="1"/>
</dbReference>
<keyword evidence="5" id="KW-0762">Sugar transport</keyword>
<evidence type="ECO:0000256" key="4">
    <source>
        <dbReference type="ARBA" id="ARBA00022452"/>
    </source>
</evidence>
<keyword evidence="11" id="KW-0472">Membrane</keyword>
<evidence type="ECO:0000256" key="2">
    <source>
        <dbReference type="ARBA" id="ARBA00009450"/>
    </source>
</evidence>
<gene>
    <name evidence="18" type="ORF">NCTC10036_04744</name>
</gene>
<evidence type="ECO:0000256" key="1">
    <source>
        <dbReference type="ARBA" id="ARBA00004571"/>
    </source>
</evidence>
<dbReference type="Pfam" id="PF02563">
    <property type="entry name" value="Poly_export"/>
    <property type="match status" value="1"/>
</dbReference>
<keyword evidence="13" id="KW-0998">Cell outer membrane</keyword>
<evidence type="ECO:0000256" key="3">
    <source>
        <dbReference type="ARBA" id="ARBA00022448"/>
    </source>
</evidence>
<dbReference type="InterPro" id="IPR054765">
    <property type="entry name" value="SLBB_dom"/>
</dbReference>
<evidence type="ECO:0000256" key="6">
    <source>
        <dbReference type="ARBA" id="ARBA00022692"/>
    </source>
</evidence>
<evidence type="ECO:0000256" key="9">
    <source>
        <dbReference type="ARBA" id="ARBA00023065"/>
    </source>
</evidence>
<dbReference type="GO" id="GO:0006811">
    <property type="term" value="P:monoatomic ion transport"/>
    <property type="evidence" value="ECO:0007669"/>
    <property type="project" value="UniProtKB-KW"/>
</dbReference>
<feature type="domain" description="SLBB" evidence="17">
    <location>
        <begin position="276"/>
        <end position="362"/>
    </location>
</feature>
<keyword evidence="7" id="KW-0732">Signal</keyword>
<keyword evidence="10" id="KW-0626">Porin</keyword>
<evidence type="ECO:0000256" key="13">
    <source>
        <dbReference type="ARBA" id="ARBA00023237"/>
    </source>
</evidence>
<dbReference type="Pfam" id="PF22461">
    <property type="entry name" value="SLBB_2"/>
    <property type="match status" value="2"/>
</dbReference>
<evidence type="ECO:0000256" key="8">
    <source>
        <dbReference type="ARBA" id="ARBA00023047"/>
    </source>
</evidence>
<feature type="domain" description="Outer-membrane lipoprotein Wza C-terminal" evidence="16">
    <location>
        <begin position="365"/>
        <end position="394"/>
    </location>
</feature>
<accession>A0A3S5F2T2</accession>
<dbReference type="Proteomes" id="UP000281904">
    <property type="component" value="Chromosome"/>
</dbReference>
<dbReference type="GO" id="GO:0015288">
    <property type="term" value="F:porin activity"/>
    <property type="evidence" value="ECO:0007669"/>
    <property type="project" value="UniProtKB-KW"/>
</dbReference>
<dbReference type="GO" id="GO:0046930">
    <property type="term" value="C:pore complex"/>
    <property type="evidence" value="ECO:0007669"/>
    <property type="project" value="UniProtKB-KW"/>
</dbReference>
<evidence type="ECO:0000259" key="16">
    <source>
        <dbReference type="Pfam" id="PF18412"/>
    </source>
</evidence>
<evidence type="ECO:0000256" key="11">
    <source>
        <dbReference type="ARBA" id="ARBA00023136"/>
    </source>
</evidence>
<evidence type="ECO:0000256" key="7">
    <source>
        <dbReference type="ARBA" id="ARBA00022729"/>
    </source>
</evidence>
<feature type="domain" description="SLBB" evidence="17">
    <location>
        <begin position="191"/>
        <end position="269"/>
    </location>
</feature>
<dbReference type="NCBIfam" id="NF011658">
    <property type="entry name" value="PRK15078.1"/>
    <property type="match status" value="1"/>
</dbReference>
<proteinExistence type="inferred from homology"/>
<keyword evidence="8" id="KW-0625">Polysaccharide transport</keyword>
<reference evidence="18 19" key="1">
    <citation type="submission" date="2018-12" db="EMBL/GenBank/DDBJ databases">
        <authorList>
            <consortium name="Pathogen Informatics"/>
        </authorList>
    </citation>
    <scope>NUCLEOTIDE SEQUENCE [LARGE SCALE GENOMIC DNA]</scope>
    <source>
        <strain evidence="18 19">NCTC10036</strain>
    </source>
</reference>
<dbReference type="InterPro" id="IPR049712">
    <property type="entry name" value="Poly_export"/>
</dbReference>
<dbReference type="Gene3D" id="3.10.560.10">
    <property type="entry name" value="Outer membrane lipoprotein wza domain like"/>
    <property type="match status" value="2"/>
</dbReference>
<dbReference type="GO" id="GO:0015159">
    <property type="term" value="F:polysaccharide transmembrane transporter activity"/>
    <property type="evidence" value="ECO:0007669"/>
    <property type="project" value="InterPro"/>
</dbReference>
<comment type="similarity">
    <text evidence="2">Belongs to the BexD/CtrA/VexA family.</text>
</comment>
<dbReference type="GO" id="GO:0009279">
    <property type="term" value="C:cell outer membrane"/>
    <property type="evidence" value="ECO:0007669"/>
    <property type="project" value="UniProtKB-SubCell"/>
</dbReference>
<evidence type="ECO:0000256" key="5">
    <source>
        <dbReference type="ARBA" id="ARBA00022597"/>
    </source>
</evidence>
<dbReference type="PANTHER" id="PTHR33619">
    <property type="entry name" value="POLYSACCHARIDE EXPORT PROTEIN GFCE-RELATED"/>
    <property type="match status" value="1"/>
</dbReference>
<evidence type="ECO:0000259" key="17">
    <source>
        <dbReference type="Pfam" id="PF22461"/>
    </source>
</evidence>
<dbReference type="EMBL" id="LR134493">
    <property type="protein sequence ID" value="VEI72585.1"/>
    <property type="molecule type" value="Genomic_DNA"/>
</dbReference>
<dbReference type="PANTHER" id="PTHR33619:SF3">
    <property type="entry name" value="POLYSACCHARIDE EXPORT PROTEIN GFCE-RELATED"/>
    <property type="match status" value="1"/>
</dbReference>
<keyword evidence="12" id="KW-0564">Palmitate</keyword>
<dbReference type="Gene3D" id="3.30.1950.10">
    <property type="entry name" value="wza like domain"/>
    <property type="match status" value="1"/>
</dbReference>
<feature type="domain" description="Polysaccharide export protein N-terminal" evidence="15">
    <location>
        <begin position="102"/>
        <end position="185"/>
    </location>
</feature>
<protein>
    <submittedName>
        <fullName evidence="18">Polysaccharide export protein Wza</fullName>
    </submittedName>
</protein>
<evidence type="ECO:0000256" key="12">
    <source>
        <dbReference type="ARBA" id="ARBA00023139"/>
    </source>
</evidence>
<keyword evidence="4" id="KW-1134">Transmembrane beta strand</keyword>
<dbReference type="AlphaFoldDB" id="A0A3S5F2T2"/>
<organism evidence="18 19">
    <name type="scientific">Serratia rubidaea</name>
    <name type="common">Serratia marinorubra</name>
    <dbReference type="NCBI Taxonomy" id="61652"/>
    <lineage>
        <taxon>Bacteria</taxon>
        <taxon>Pseudomonadati</taxon>
        <taxon>Pseudomonadota</taxon>
        <taxon>Gammaproteobacteria</taxon>
        <taxon>Enterobacterales</taxon>
        <taxon>Yersiniaceae</taxon>
        <taxon>Serratia</taxon>
    </lineage>
</organism>
<dbReference type="InterPro" id="IPR040716">
    <property type="entry name" value="Wza_C"/>
</dbReference>
<dbReference type="InterPro" id="IPR003715">
    <property type="entry name" value="Poly_export_N"/>
</dbReference>
<evidence type="ECO:0000313" key="18">
    <source>
        <dbReference type="EMBL" id="VEI72585.1"/>
    </source>
</evidence>
<comment type="subcellular location">
    <subcellularLocation>
        <location evidence="1">Cell outer membrane</location>
        <topology evidence="1">Multi-pass membrane protein</topology>
    </subcellularLocation>
</comment>
<dbReference type="Pfam" id="PF18412">
    <property type="entry name" value="Wza_C"/>
    <property type="match status" value="1"/>
</dbReference>